<evidence type="ECO:0000256" key="6">
    <source>
        <dbReference type="ARBA" id="ARBA00022989"/>
    </source>
</evidence>
<feature type="transmembrane region" description="Helical" evidence="10">
    <location>
        <begin position="276"/>
        <end position="301"/>
    </location>
</feature>
<evidence type="ECO:0000313" key="12">
    <source>
        <dbReference type="EMBL" id="QUI21087.1"/>
    </source>
</evidence>
<dbReference type="InterPro" id="IPR047196">
    <property type="entry name" value="YidC_ALB_C"/>
</dbReference>
<evidence type="ECO:0000313" key="13">
    <source>
        <dbReference type="Proteomes" id="UP000683246"/>
    </source>
</evidence>
<evidence type="ECO:0000256" key="1">
    <source>
        <dbReference type="ARBA" id="ARBA00004651"/>
    </source>
</evidence>
<comment type="similarity">
    <text evidence="9">Belongs to the OXA1/ALB3/YidC family.</text>
</comment>
<keyword evidence="13" id="KW-1185">Reference proteome</keyword>
<keyword evidence="2" id="KW-0813">Transport</keyword>
<dbReference type="AlphaFoldDB" id="A0A8J8SF58"/>
<dbReference type="GO" id="GO:0015031">
    <property type="term" value="P:protein transport"/>
    <property type="evidence" value="ECO:0007669"/>
    <property type="project" value="UniProtKB-KW"/>
</dbReference>
<proteinExistence type="inferred from homology"/>
<evidence type="ECO:0000256" key="8">
    <source>
        <dbReference type="ARBA" id="ARBA00023186"/>
    </source>
</evidence>
<dbReference type="GO" id="GO:0032977">
    <property type="term" value="F:membrane insertase activity"/>
    <property type="evidence" value="ECO:0007669"/>
    <property type="project" value="InterPro"/>
</dbReference>
<evidence type="ECO:0000256" key="4">
    <source>
        <dbReference type="ARBA" id="ARBA00022692"/>
    </source>
</evidence>
<organism evidence="12 13">
    <name type="scientific">Vallitalea pronyensis</name>
    <dbReference type="NCBI Taxonomy" id="1348613"/>
    <lineage>
        <taxon>Bacteria</taxon>
        <taxon>Bacillati</taxon>
        <taxon>Bacillota</taxon>
        <taxon>Clostridia</taxon>
        <taxon>Lachnospirales</taxon>
        <taxon>Vallitaleaceae</taxon>
        <taxon>Vallitalea</taxon>
    </lineage>
</organism>
<dbReference type="InterPro" id="IPR028055">
    <property type="entry name" value="YidC/Oxa/ALB_C"/>
</dbReference>
<feature type="domain" description="Membrane insertase YidC/Oxa/ALB C-terminal" evidence="11">
    <location>
        <begin position="43"/>
        <end position="316"/>
    </location>
</feature>
<keyword evidence="7 10" id="KW-0472">Membrane</keyword>
<evidence type="ECO:0000256" key="9">
    <source>
        <dbReference type="RuleBase" id="RU003945"/>
    </source>
</evidence>
<keyword evidence="8" id="KW-0143">Chaperone</keyword>
<protein>
    <submittedName>
        <fullName evidence="12">YidC/Oxa1 family membrane protein insertase</fullName>
    </submittedName>
</protein>
<dbReference type="Proteomes" id="UP000683246">
    <property type="component" value="Chromosome"/>
</dbReference>
<dbReference type="EMBL" id="CP058649">
    <property type="protein sequence ID" value="QUI21087.1"/>
    <property type="molecule type" value="Genomic_DNA"/>
</dbReference>
<gene>
    <name evidence="12" type="ORF">HZI73_01750</name>
</gene>
<keyword evidence="3" id="KW-1003">Cell membrane</keyword>
<keyword evidence="4 9" id="KW-0812">Transmembrane</keyword>
<dbReference type="Pfam" id="PF02096">
    <property type="entry name" value="60KD_IMP"/>
    <property type="match status" value="1"/>
</dbReference>
<dbReference type="GO" id="GO:0051205">
    <property type="term" value="P:protein insertion into membrane"/>
    <property type="evidence" value="ECO:0007669"/>
    <property type="project" value="TreeGrafter"/>
</dbReference>
<feature type="transmembrane region" description="Helical" evidence="10">
    <location>
        <begin position="236"/>
        <end position="255"/>
    </location>
</feature>
<evidence type="ECO:0000256" key="5">
    <source>
        <dbReference type="ARBA" id="ARBA00022927"/>
    </source>
</evidence>
<feature type="transmembrane region" description="Helical" evidence="10">
    <location>
        <begin position="110"/>
        <end position="133"/>
    </location>
</feature>
<evidence type="ECO:0000256" key="3">
    <source>
        <dbReference type="ARBA" id="ARBA00022475"/>
    </source>
</evidence>
<evidence type="ECO:0000256" key="2">
    <source>
        <dbReference type="ARBA" id="ARBA00022448"/>
    </source>
</evidence>
<name>A0A8J8SF58_9FIRM</name>
<keyword evidence="6 10" id="KW-1133">Transmembrane helix</keyword>
<dbReference type="RefSeq" id="WP_212696548.1">
    <property type="nucleotide sequence ID" value="NZ_CP058649.1"/>
</dbReference>
<evidence type="ECO:0000256" key="10">
    <source>
        <dbReference type="SAM" id="Phobius"/>
    </source>
</evidence>
<dbReference type="PANTHER" id="PTHR12428">
    <property type="entry name" value="OXA1"/>
    <property type="match status" value="1"/>
</dbReference>
<reference evidence="12" key="1">
    <citation type="submission" date="2020-07" db="EMBL/GenBank/DDBJ databases">
        <title>Vallitalea pronyensis genome.</title>
        <authorList>
            <person name="Postec A."/>
        </authorList>
    </citation>
    <scope>NUCLEOTIDE SEQUENCE</scope>
    <source>
        <strain evidence="12">FatNI3</strain>
    </source>
</reference>
<feature type="transmembrane region" description="Helical" evidence="10">
    <location>
        <begin position="42"/>
        <end position="62"/>
    </location>
</feature>
<evidence type="ECO:0000259" key="11">
    <source>
        <dbReference type="Pfam" id="PF02096"/>
    </source>
</evidence>
<dbReference type="GO" id="GO:0005886">
    <property type="term" value="C:plasma membrane"/>
    <property type="evidence" value="ECO:0007669"/>
    <property type="project" value="UniProtKB-SubCell"/>
</dbReference>
<accession>A0A8J8SF58</accession>
<comment type="subcellular location">
    <subcellularLocation>
        <location evidence="1">Cell membrane</location>
        <topology evidence="1">Multi-pass membrane protein</topology>
    </subcellularLocation>
    <subcellularLocation>
        <location evidence="9">Membrane</location>
        <topology evidence="9">Multi-pass membrane protein</topology>
    </subcellularLocation>
</comment>
<keyword evidence="5" id="KW-0653">Protein transport</keyword>
<sequence length="324" mass="36376">MLSNIFVLTQSTTPITGPIAKVFGMIMNTIYQMFSSIGIESLGISIILFTVIIRILMLPLAFKQQKSMLGMQAIQPKLKKIQDKYKNKKDAESQNKMRMEMSTLYQENNVSPFGGCLPLLVQFPIIMSLFAVLRNIPAYIVNIKNIYLGIIATIKGVPDYTTLITSVNEASKTPIRNFDPMVDDKVVDLLGSFSSDKWVDFQNTFSSVADKVEPMVNQLSDVNYFFGINLADNPDLMSIGLLIPLLNLVVQFLVMKTSQARSAGKMDQKQATTNKTMMYTMPLITVFFVLSMPAGLGLYWLTSSSFQFVQQVIINNHLDKDKKK</sequence>
<dbReference type="PANTHER" id="PTHR12428:SF65">
    <property type="entry name" value="CYTOCHROME C OXIDASE ASSEMBLY PROTEIN COX18, MITOCHONDRIAL"/>
    <property type="match status" value="1"/>
</dbReference>
<dbReference type="KEGG" id="vpy:HZI73_01750"/>
<dbReference type="CDD" id="cd20070">
    <property type="entry name" value="5TM_YidC_Alb3"/>
    <property type="match status" value="1"/>
</dbReference>
<evidence type="ECO:0000256" key="7">
    <source>
        <dbReference type="ARBA" id="ARBA00023136"/>
    </source>
</evidence>
<dbReference type="InterPro" id="IPR001708">
    <property type="entry name" value="YidC/ALB3/OXA1/COX18"/>
</dbReference>
<dbReference type="NCBIfam" id="TIGR03592">
    <property type="entry name" value="yidC_oxa1_cterm"/>
    <property type="match status" value="1"/>
</dbReference>